<reference evidence="6" key="1">
    <citation type="submission" date="2015-07" db="EMBL/GenBank/DDBJ databases">
        <authorList>
            <person name="Ju K.-S."/>
            <person name="Doroghazi J.R."/>
            <person name="Metcalf W.W."/>
        </authorList>
    </citation>
    <scope>NUCLEOTIDE SEQUENCE [LARGE SCALE GENOMIC DNA]</scope>
    <source>
        <strain evidence="6">NRRL ISP-5002</strain>
    </source>
</reference>
<keyword evidence="6" id="KW-1185">Reference proteome</keyword>
<comment type="caution">
    <text evidence="5">The sequence shown here is derived from an EMBL/GenBank/DDBJ whole genome shotgun (WGS) entry which is preliminary data.</text>
</comment>
<keyword evidence="2" id="KW-0012">Acyltransferase</keyword>
<dbReference type="PANTHER" id="PTHR43877">
    <property type="entry name" value="AMINOALKYLPHOSPHONATE N-ACETYLTRANSFERASE-RELATED-RELATED"/>
    <property type="match status" value="1"/>
</dbReference>
<name>A0A0N0GWM9_9ACTN</name>
<dbReference type="EMBL" id="LGKG01000163">
    <property type="protein sequence ID" value="KPC60222.1"/>
    <property type="molecule type" value="Genomic_DNA"/>
</dbReference>
<dbReference type="PANTHER" id="PTHR43877:SF1">
    <property type="entry name" value="ACETYLTRANSFERASE"/>
    <property type="match status" value="1"/>
</dbReference>
<gene>
    <name evidence="5" type="ORF">ADL29_29865</name>
</gene>
<organism evidence="5 6">
    <name type="scientific">Streptomyces chattanoogensis</name>
    <dbReference type="NCBI Taxonomy" id="66876"/>
    <lineage>
        <taxon>Bacteria</taxon>
        <taxon>Bacillati</taxon>
        <taxon>Actinomycetota</taxon>
        <taxon>Actinomycetes</taxon>
        <taxon>Kitasatosporales</taxon>
        <taxon>Streptomycetaceae</taxon>
        <taxon>Streptomyces</taxon>
    </lineage>
</organism>
<evidence type="ECO:0000256" key="3">
    <source>
        <dbReference type="SAM" id="MobiDB-lite"/>
    </source>
</evidence>
<evidence type="ECO:0000259" key="4">
    <source>
        <dbReference type="PROSITE" id="PS51186"/>
    </source>
</evidence>
<dbReference type="Pfam" id="PF00583">
    <property type="entry name" value="Acetyltransf_1"/>
    <property type="match status" value="2"/>
</dbReference>
<accession>A0A0N0GWM9</accession>
<dbReference type="InterPro" id="IPR050832">
    <property type="entry name" value="Bact_Acetyltransf"/>
</dbReference>
<keyword evidence="1" id="KW-0808">Transferase</keyword>
<dbReference type="GO" id="GO:0016747">
    <property type="term" value="F:acyltransferase activity, transferring groups other than amino-acyl groups"/>
    <property type="evidence" value="ECO:0007669"/>
    <property type="project" value="InterPro"/>
</dbReference>
<dbReference type="PROSITE" id="PS51186">
    <property type="entry name" value="GNAT"/>
    <property type="match status" value="1"/>
</dbReference>
<dbReference type="Gene3D" id="3.40.630.30">
    <property type="match status" value="1"/>
</dbReference>
<dbReference type="Proteomes" id="UP000037982">
    <property type="component" value="Unassembled WGS sequence"/>
</dbReference>
<dbReference type="RefSeq" id="WP_053926663.1">
    <property type="nucleotide sequence ID" value="NZ_LGKG01000163.1"/>
</dbReference>
<feature type="domain" description="N-acetyltransferase" evidence="4">
    <location>
        <begin position="3"/>
        <end position="164"/>
    </location>
</feature>
<dbReference type="PATRIC" id="fig|66876.3.peg.6553"/>
<evidence type="ECO:0000256" key="1">
    <source>
        <dbReference type="ARBA" id="ARBA00022679"/>
    </source>
</evidence>
<dbReference type="InterPro" id="IPR000182">
    <property type="entry name" value="GNAT_dom"/>
</dbReference>
<proteinExistence type="predicted"/>
<feature type="region of interest" description="Disordered" evidence="3">
    <location>
        <begin position="298"/>
        <end position="321"/>
    </location>
</feature>
<protein>
    <recommendedName>
        <fullName evidence="4">N-acetyltransferase domain-containing protein</fullName>
    </recommendedName>
</protein>
<dbReference type="InterPro" id="IPR016181">
    <property type="entry name" value="Acyl_CoA_acyltransferase"/>
</dbReference>
<dbReference type="SUPFAM" id="SSF55729">
    <property type="entry name" value="Acyl-CoA N-acyltransferases (Nat)"/>
    <property type="match status" value="2"/>
</dbReference>
<evidence type="ECO:0000256" key="2">
    <source>
        <dbReference type="ARBA" id="ARBA00023315"/>
    </source>
</evidence>
<dbReference type="CDD" id="cd04301">
    <property type="entry name" value="NAT_SF"/>
    <property type="match status" value="2"/>
</dbReference>
<evidence type="ECO:0000313" key="6">
    <source>
        <dbReference type="Proteomes" id="UP000037982"/>
    </source>
</evidence>
<evidence type="ECO:0000313" key="5">
    <source>
        <dbReference type="EMBL" id="KPC60222.1"/>
    </source>
</evidence>
<dbReference type="AlphaFoldDB" id="A0A0N0GWM9"/>
<sequence>MSLETGPFAAERASADELRAWYDLSVTSTAADYPSNPVPPYDSYVHQLCRPTSYLGFQRLWVARDNGRLIGTASAVFPPDENSARAIIAVRVSTRNRRRGVGTRLLQAMLPEIHARGCRVIAGQAKAGADGEKWTHALGFRTVVQRASHHLDIKSADPARWQVPPAPGFRIEQWVDSAPDNLVQSFARARNAIADSPTGEASYQHPDWTAERVRQYEARMRETGETHRYVAAVEERSEAVAAFTEIALVPRQQSHCYQEDTAVLPEFRGLGLGRAVKASMMRWLTTDLPSEVSALEARLPASERPRAGAPERVVSEGSMDR</sequence>